<dbReference type="InterPro" id="IPR027417">
    <property type="entry name" value="P-loop_NTPase"/>
</dbReference>
<gene>
    <name evidence="6" type="primary">CSON013278</name>
</gene>
<reference evidence="6" key="2">
    <citation type="submission" date="2018-07" db="EMBL/GenBank/DDBJ databases">
        <authorList>
            <person name="Quirk P.G."/>
            <person name="Krulwich T.A."/>
        </authorList>
    </citation>
    <scope>NUCLEOTIDE SEQUENCE</scope>
</reference>
<accession>A0A336M7I7</accession>
<dbReference type="PANTHER" id="PTHR47981">
    <property type="entry name" value="RAB FAMILY"/>
    <property type="match status" value="1"/>
</dbReference>
<dbReference type="SMART" id="SM00173">
    <property type="entry name" value="RAS"/>
    <property type="match status" value="1"/>
</dbReference>
<evidence type="ECO:0000256" key="2">
    <source>
        <dbReference type="ARBA" id="ARBA00022741"/>
    </source>
</evidence>
<dbReference type="SMART" id="SM00175">
    <property type="entry name" value="RAB"/>
    <property type="match status" value="1"/>
</dbReference>
<evidence type="ECO:0000256" key="4">
    <source>
        <dbReference type="SAM" id="MobiDB-lite"/>
    </source>
</evidence>
<keyword evidence="2" id="KW-0547">Nucleotide-binding</keyword>
<feature type="compositionally biased region" description="Polar residues" evidence="4">
    <location>
        <begin position="230"/>
        <end position="239"/>
    </location>
</feature>
<dbReference type="VEuPathDB" id="VectorBase:CSON013278"/>
<reference evidence="5" key="1">
    <citation type="submission" date="2018-04" db="EMBL/GenBank/DDBJ databases">
        <authorList>
            <person name="Go L.Y."/>
            <person name="Mitchell J.A."/>
        </authorList>
    </citation>
    <scope>NUCLEOTIDE SEQUENCE</scope>
    <source>
        <tissue evidence="5">Whole organism</tissue>
    </source>
</reference>
<evidence type="ECO:0000313" key="6">
    <source>
        <dbReference type="EMBL" id="SSX26284.1"/>
    </source>
</evidence>
<dbReference type="Pfam" id="PF00071">
    <property type="entry name" value="Ras"/>
    <property type="match status" value="1"/>
</dbReference>
<feature type="compositionally biased region" description="Polar residues" evidence="4">
    <location>
        <begin position="151"/>
        <end position="184"/>
    </location>
</feature>
<dbReference type="PROSITE" id="PS51419">
    <property type="entry name" value="RAB"/>
    <property type="match status" value="1"/>
</dbReference>
<dbReference type="GO" id="GO:0045335">
    <property type="term" value="C:phagocytic vesicle"/>
    <property type="evidence" value="ECO:0007669"/>
    <property type="project" value="TreeGrafter"/>
</dbReference>
<name>A0A336M7I7_CULSO</name>
<dbReference type="SUPFAM" id="SSF52540">
    <property type="entry name" value="P-loop containing nucleoside triphosphate hydrolases"/>
    <property type="match status" value="1"/>
</dbReference>
<dbReference type="GO" id="GO:0005764">
    <property type="term" value="C:lysosome"/>
    <property type="evidence" value="ECO:0007669"/>
    <property type="project" value="TreeGrafter"/>
</dbReference>
<dbReference type="GO" id="GO:0090385">
    <property type="term" value="P:phagosome-lysosome fusion"/>
    <property type="evidence" value="ECO:0007669"/>
    <property type="project" value="TreeGrafter"/>
</dbReference>
<evidence type="ECO:0000256" key="1">
    <source>
        <dbReference type="ARBA" id="ARBA00006270"/>
    </source>
</evidence>
<protein>
    <submittedName>
        <fullName evidence="6">CSON013278 protein</fullName>
    </submittedName>
</protein>
<dbReference type="GO" id="GO:0005525">
    <property type="term" value="F:GTP binding"/>
    <property type="evidence" value="ECO:0007669"/>
    <property type="project" value="UniProtKB-KW"/>
</dbReference>
<sequence length="469" mass="51672">MCIKRHIKKLGNRAKNIITIKKKESLKSKLINKLNISRSVHDITPTVLAPVVPYEISDQEVTTILKTSPSKESEESLEESITTSLQLSPEEYKEFIKKDREESLSELTSEKIFTVTDLNEASMKRSEEQLANINQNNNKSNNKKRSKKSPVQESSDSGLSTSVHVQEAQTPYQKQLSISKSNDLNEPETLEGSGEVTINKTGEISFRIGTPVRPPQTPTGISNITHITESVSIDSSKNPASLEEISSISSESQSPPLSENSRRKIKYIPQPTLETEEKEVFGPPSSVLSESYSIDYSLNPLSMAESQPEGQQGTQSGVTNLTMSSEKKEHLYKILVIGELEAVGAFIVFDVTRTSTFDAVIKWKQDLDSKVQLPDGSSIPCILLANKCDQPKQGIVTTPAKLDEYCKENGFSGWFETSAKENINIDDAAKALVNKILANDKVMNSHETEGDGFAIDGHDNGTSKKNCAC</sequence>
<dbReference type="EMBL" id="UFQT01000664">
    <property type="protein sequence ID" value="SSX26284.1"/>
    <property type="molecule type" value="Genomic_DNA"/>
</dbReference>
<dbReference type="GO" id="GO:0008333">
    <property type="term" value="P:endosome to lysosome transport"/>
    <property type="evidence" value="ECO:0007669"/>
    <property type="project" value="TreeGrafter"/>
</dbReference>
<keyword evidence="3" id="KW-0342">GTP-binding</keyword>
<dbReference type="GO" id="GO:0005770">
    <property type="term" value="C:late endosome"/>
    <property type="evidence" value="ECO:0007669"/>
    <property type="project" value="TreeGrafter"/>
</dbReference>
<dbReference type="Gene3D" id="3.40.50.300">
    <property type="entry name" value="P-loop containing nucleotide triphosphate hydrolases"/>
    <property type="match status" value="1"/>
</dbReference>
<dbReference type="PANTHER" id="PTHR47981:SF39">
    <property type="entry name" value="RAS-RELATED PROTEIN RAB"/>
    <property type="match status" value="1"/>
</dbReference>
<comment type="similarity">
    <text evidence="1">Belongs to the small GTPase superfamily. Rab family.</text>
</comment>
<feature type="region of interest" description="Disordered" evidence="4">
    <location>
        <begin position="132"/>
        <end position="198"/>
    </location>
</feature>
<dbReference type="GO" id="GO:0003924">
    <property type="term" value="F:GTPase activity"/>
    <property type="evidence" value="ECO:0007669"/>
    <property type="project" value="InterPro"/>
</dbReference>
<organism evidence="6">
    <name type="scientific">Culicoides sonorensis</name>
    <name type="common">Biting midge</name>
    <dbReference type="NCBI Taxonomy" id="179676"/>
    <lineage>
        <taxon>Eukaryota</taxon>
        <taxon>Metazoa</taxon>
        <taxon>Ecdysozoa</taxon>
        <taxon>Arthropoda</taxon>
        <taxon>Hexapoda</taxon>
        <taxon>Insecta</taxon>
        <taxon>Pterygota</taxon>
        <taxon>Neoptera</taxon>
        <taxon>Endopterygota</taxon>
        <taxon>Diptera</taxon>
        <taxon>Nematocera</taxon>
        <taxon>Chironomoidea</taxon>
        <taxon>Ceratopogonidae</taxon>
        <taxon>Ceratopogoninae</taxon>
        <taxon>Culicoides</taxon>
        <taxon>Monoculicoides</taxon>
    </lineage>
</organism>
<dbReference type="InterPro" id="IPR001806">
    <property type="entry name" value="Small_GTPase"/>
</dbReference>
<feature type="region of interest" description="Disordered" evidence="4">
    <location>
        <begin position="230"/>
        <end position="264"/>
    </location>
</feature>
<dbReference type="EMBL" id="UFQS01000664">
    <property type="protein sequence ID" value="SSX05925.1"/>
    <property type="molecule type" value="Genomic_DNA"/>
</dbReference>
<evidence type="ECO:0000256" key="3">
    <source>
        <dbReference type="ARBA" id="ARBA00023134"/>
    </source>
</evidence>
<feature type="compositionally biased region" description="Low complexity" evidence="4">
    <location>
        <begin position="241"/>
        <end position="259"/>
    </location>
</feature>
<dbReference type="AlphaFoldDB" id="A0A336M7I7"/>
<proteinExistence type="inferred from homology"/>
<evidence type="ECO:0000313" key="5">
    <source>
        <dbReference type="EMBL" id="SSX05925.1"/>
    </source>
</evidence>